<evidence type="ECO:0000256" key="1">
    <source>
        <dbReference type="ARBA" id="ARBA00004496"/>
    </source>
</evidence>
<evidence type="ECO:0000313" key="11">
    <source>
        <dbReference type="Proteomes" id="UP001157138"/>
    </source>
</evidence>
<accession>A0ABQ6EVP3</accession>
<dbReference type="Gene3D" id="1.20.59.20">
    <property type="match status" value="1"/>
</dbReference>
<keyword evidence="6 8" id="KW-0067">ATP-binding</keyword>
<dbReference type="InterPro" id="IPR011063">
    <property type="entry name" value="TilS/TtcA_N"/>
</dbReference>
<dbReference type="SUPFAM" id="SSF82829">
    <property type="entry name" value="MesJ substrate recognition domain-like"/>
    <property type="match status" value="1"/>
</dbReference>
<dbReference type="NCBIfam" id="TIGR02433">
    <property type="entry name" value="lysidine_TilS_C"/>
    <property type="match status" value="1"/>
</dbReference>
<name>A0ABQ6EVP3_9VIBR</name>
<evidence type="ECO:0000313" key="10">
    <source>
        <dbReference type="EMBL" id="GLT17260.1"/>
    </source>
</evidence>
<evidence type="ECO:0000256" key="6">
    <source>
        <dbReference type="ARBA" id="ARBA00022840"/>
    </source>
</evidence>
<comment type="catalytic activity">
    <reaction evidence="7 8">
        <text>cytidine(34) in tRNA(Ile2) + L-lysine + ATP = lysidine(34) in tRNA(Ile2) + AMP + diphosphate + H(+)</text>
        <dbReference type="Rhea" id="RHEA:43744"/>
        <dbReference type="Rhea" id="RHEA-COMP:10625"/>
        <dbReference type="Rhea" id="RHEA-COMP:10670"/>
        <dbReference type="ChEBI" id="CHEBI:15378"/>
        <dbReference type="ChEBI" id="CHEBI:30616"/>
        <dbReference type="ChEBI" id="CHEBI:32551"/>
        <dbReference type="ChEBI" id="CHEBI:33019"/>
        <dbReference type="ChEBI" id="CHEBI:82748"/>
        <dbReference type="ChEBI" id="CHEBI:83665"/>
        <dbReference type="ChEBI" id="CHEBI:456215"/>
        <dbReference type="EC" id="6.3.4.19"/>
    </reaction>
</comment>
<dbReference type="Pfam" id="PF11734">
    <property type="entry name" value="TilS_C"/>
    <property type="match status" value="1"/>
</dbReference>
<evidence type="ECO:0000256" key="5">
    <source>
        <dbReference type="ARBA" id="ARBA00022741"/>
    </source>
</evidence>
<keyword evidence="3 8" id="KW-0436">Ligase</keyword>
<comment type="function">
    <text evidence="8">Ligates lysine onto the cytidine present at position 34 of the AUA codon-specific tRNA(Ile) that contains the anticodon CAU, in an ATP-dependent manner. Cytidine is converted to lysidine, thus changing the amino acid specificity of the tRNA from methionine to isoleucine.</text>
</comment>
<sequence length="425" mass="48355">MPIDGRLVIALSGGVDSRVLLALAARYQHEFKQACLAVHVHHGLSSNADHWAEQCRLWCAEEGVLFYLEKVALEQGGKSIEESAREARYQALRLHLHDDDVLLTGQHSDDQIETFMLALKRGSGPKGLSSMAQCMSFGNAKLVRPMLHVSREDIEQYAQLHHLAWVEDESNQDTRFDRNFLRHQVIPVLTERWPHFAQSVLRSAQLCAEQETLLNELLSEHLMHSLYQDGSIVIDKLSPMSSLMRGQVLRMWLDGQQAKMPNRGSLERIWLEVALSRHDANPILSLADGQVRRFNQRLYFVKQWQELSHWQQGIQFDAELALPESLGRLTLRSCDRGGLSKAALSQAPLRIIFEPQSLSAKPCGRNHSRKLKKLFQEYDVPSWQRRRLPILMCGDKVAAVAGLFIDSDFVGQDCELVWNKSVVDV</sequence>
<comment type="caution">
    <text evidence="10">The sequence shown here is derived from an EMBL/GenBank/DDBJ whole genome shotgun (WGS) entry which is preliminary data.</text>
</comment>
<dbReference type="Pfam" id="PF09179">
    <property type="entry name" value="TilS"/>
    <property type="match status" value="1"/>
</dbReference>
<dbReference type="HAMAP" id="MF_01161">
    <property type="entry name" value="tRNA_Ile_lys_synt"/>
    <property type="match status" value="1"/>
</dbReference>
<dbReference type="EMBL" id="BSPW01000021">
    <property type="protein sequence ID" value="GLT17260.1"/>
    <property type="molecule type" value="Genomic_DNA"/>
</dbReference>
<evidence type="ECO:0000256" key="3">
    <source>
        <dbReference type="ARBA" id="ARBA00022598"/>
    </source>
</evidence>
<dbReference type="PANTHER" id="PTHR43033">
    <property type="entry name" value="TRNA(ILE)-LYSIDINE SYNTHASE-RELATED"/>
    <property type="match status" value="1"/>
</dbReference>
<evidence type="ECO:0000256" key="8">
    <source>
        <dbReference type="HAMAP-Rule" id="MF_01161"/>
    </source>
</evidence>
<dbReference type="PANTHER" id="PTHR43033:SF1">
    <property type="entry name" value="TRNA(ILE)-LYSIDINE SYNTHASE-RELATED"/>
    <property type="match status" value="1"/>
</dbReference>
<comment type="subcellular location">
    <subcellularLocation>
        <location evidence="1 8">Cytoplasm</location>
    </subcellularLocation>
</comment>
<comment type="domain">
    <text evidence="8">The N-terminal region contains the highly conserved SGGXDS motif, predicted to be a P-loop motif involved in ATP binding.</text>
</comment>
<gene>
    <name evidence="8 10" type="primary">tilS</name>
    <name evidence="10" type="ORF">GCM10007938_10370</name>
</gene>
<keyword evidence="11" id="KW-1185">Reference proteome</keyword>
<dbReference type="SUPFAM" id="SSF52402">
    <property type="entry name" value="Adenine nucleotide alpha hydrolases-like"/>
    <property type="match status" value="1"/>
</dbReference>
<dbReference type="InterPro" id="IPR014729">
    <property type="entry name" value="Rossmann-like_a/b/a_fold"/>
</dbReference>
<dbReference type="Gene3D" id="3.40.50.620">
    <property type="entry name" value="HUPs"/>
    <property type="match status" value="1"/>
</dbReference>
<dbReference type="Pfam" id="PF01171">
    <property type="entry name" value="ATP_bind_3"/>
    <property type="match status" value="1"/>
</dbReference>
<evidence type="ECO:0000256" key="2">
    <source>
        <dbReference type="ARBA" id="ARBA00022490"/>
    </source>
</evidence>
<keyword evidence="5 8" id="KW-0547">Nucleotide-binding</keyword>
<organism evidence="10 11">
    <name type="scientific">Vibrio zhanjiangensis</name>
    <dbReference type="NCBI Taxonomy" id="1046128"/>
    <lineage>
        <taxon>Bacteria</taxon>
        <taxon>Pseudomonadati</taxon>
        <taxon>Pseudomonadota</taxon>
        <taxon>Gammaproteobacteria</taxon>
        <taxon>Vibrionales</taxon>
        <taxon>Vibrionaceae</taxon>
        <taxon>Vibrio</taxon>
    </lineage>
</organism>
<dbReference type="InterPro" id="IPR012795">
    <property type="entry name" value="tRNA_Ile_lys_synt_N"/>
</dbReference>
<keyword evidence="2 8" id="KW-0963">Cytoplasm</keyword>
<dbReference type="InterPro" id="IPR012094">
    <property type="entry name" value="tRNA_Ile_lys_synt"/>
</dbReference>
<dbReference type="Proteomes" id="UP001157138">
    <property type="component" value="Unassembled WGS sequence"/>
</dbReference>
<dbReference type="CDD" id="cd01992">
    <property type="entry name" value="TilS_N"/>
    <property type="match status" value="1"/>
</dbReference>
<comment type="similarity">
    <text evidence="8">Belongs to the tRNA(Ile)-lysidine synthase family.</text>
</comment>
<dbReference type="NCBIfam" id="TIGR02432">
    <property type="entry name" value="lysidine_TilS_N"/>
    <property type="match status" value="1"/>
</dbReference>
<feature type="binding site" evidence="8">
    <location>
        <begin position="12"/>
        <end position="17"/>
    </location>
    <ligand>
        <name>ATP</name>
        <dbReference type="ChEBI" id="CHEBI:30616"/>
    </ligand>
</feature>
<protein>
    <recommendedName>
        <fullName evidence="8">tRNA(Ile)-lysidine synthase</fullName>
        <ecNumber evidence="8">6.3.4.19</ecNumber>
    </recommendedName>
    <alternativeName>
        <fullName evidence="8">tRNA(Ile)-2-lysyl-cytidine synthase</fullName>
    </alternativeName>
    <alternativeName>
        <fullName evidence="8">tRNA(Ile)-lysidine synthetase</fullName>
    </alternativeName>
</protein>
<evidence type="ECO:0000256" key="7">
    <source>
        <dbReference type="ARBA" id="ARBA00048539"/>
    </source>
</evidence>
<keyword evidence="4 8" id="KW-0819">tRNA processing</keyword>
<evidence type="ECO:0000256" key="4">
    <source>
        <dbReference type="ARBA" id="ARBA00022694"/>
    </source>
</evidence>
<evidence type="ECO:0000259" key="9">
    <source>
        <dbReference type="SMART" id="SM00977"/>
    </source>
</evidence>
<dbReference type="InterPro" id="IPR012796">
    <property type="entry name" value="Lysidine-tRNA-synth_C"/>
</dbReference>
<dbReference type="SUPFAM" id="SSF56037">
    <property type="entry name" value="PheT/TilS domain"/>
    <property type="match status" value="1"/>
</dbReference>
<dbReference type="InterPro" id="IPR015262">
    <property type="entry name" value="tRNA_Ile_lys_synt_subst-bd"/>
</dbReference>
<dbReference type="EC" id="6.3.4.19" evidence="8"/>
<dbReference type="SMART" id="SM00977">
    <property type="entry name" value="TilS_C"/>
    <property type="match status" value="1"/>
</dbReference>
<reference evidence="11" key="1">
    <citation type="journal article" date="2019" name="Int. J. Syst. Evol. Microbiol.">
        <title>The Global Catalogue of Microorganisms (GCM) 10K type strain sequencing project: providing services to taxonomists for standard genome sequencing and annotation.</title>
        <authorList>
            <consortium name="The Broad Institute Genomics Platform"/>
            <consortium name="The Broad Institute Genome Sequencing Center for Infectious Disease"/>
            <person name="Wu L."/>
            <person name="Ma J."/>
        </authorList>
    </citation>
    <scope>NUCLEOTIDE SEQUENCE [LARGE SCALE GENOMIC DNA]</scope>
    <source>
        <strain evidence="11">NBRC 108723</strain>
    </source>
</reference>
<proteinExistence type="inferred from homology"/>
<feature type="domain" description="Lysidine-tRNA(Ile) synthetase C-terminal" evidence="9">
    <location>
        <begin position="349"/>
        <end position="418"/>
    </location>
</feature>